<accession>A0ACC7P019</accession>
<organism evidence="1 2">
    <name type="scientific">Paenibacillus mesotrionivorans</name>
    <dbReference type="NCBI Taxonomy" id="3160968"/>
    <lineage>
        <taxon>Bacteria</taxon>
        <taxon>Bacillati</taxon>
        <taxon>Bacillota</taxon>
        <taxon>Bacilli</taxon>
        <taxon>Bacillales</taxon>
        <taxon>Paenibacillaceae</taxon>
        <taxon>Paenibacillus</taxon>
    </lineage>
</organism>
<keyword evidence="1" id="KW-0436">Ligase</keyword>
<name>A0ACC7P019_9BACL</name>
<proteinExistence type="predicted"/>
<comment type="caution">
    <text evidence="1">The sequence shown here is derived from an EMBL/GenBank/DDBJ whole genome shotgun (WGS) entry which is preliminary data.</text>
</comment>
<gene>
    <name evidence="1" type="ORF">ACI1P1_18865</name>
</gene>
<keyword evidence="2" id="KW-1185">Reference proteome</keyword>
<evidence type="ECO:0000313" key="1">
    <source>
        <dbReference type="EMBL" id="MFM9330366.1"/>
    </source>
</evidence>
<evidence type="ECO:0000313" key="2">
    <source>
        <dbReference type="Proteomes" id="UP001631969"/>
    </source>
</evidence>
<sequence length="274" mass="29868">MERFPSLTRPVLIEQPLVEPSADVTDAFAWDEVACRKTGTGELPPLVRIWRHPRALVLGLRDRRLPYAGKAMETLRQEGFSVGVRNSGGAAVPLDSGVVNISLVLPYVQGARMDFHQEFRLMAQLIADAVKPWSSEVQAGEIRGSFCPGDYDLALSGRKFCGIAQRRQLKACVISAFVLVEGSGEARGQLAQRFYKEATGGASHTDDPGVVPDSMASLQELAGVPSAEAFVDSLRKLLGAEEAAGKDGTGTFDLVKRPELDSMRVELKRRYDHD</sequence>
<dbReference type="EMBL" id="JBJURJ010000012">
    <property type="protein sequence ID" value="MFM9330366.1"/>
    <property type="molecule type" value="Genomic_DNA"/>
</dbReference>
<protein>
    <submittedName>
        <fullName evidence="1">Biotin/lipoate A/B protein ligase family protein</fullName>
    </submittedName>
</protein>
<dbReference type="Proteomes" id="UP001631969">
    <property type="component" value="Unassembled WGS sequence"/>
</dbReference>
<reference evidence="1" key="1">
    <citation type="submission" date="2024-12" db="EMBL/GenBank/DDBJ databases">
        <authorList>
            <person name="Wu N."/>
        </authorList>
    </citation>
    <scope>NUCLEOTIDE SEQUENCE</scope>
    <source>
        <strain evidence="1">P15</strain>
    </source>
</reference>